<evidence type="ECO:0000313" key="4">
    <source>
        <dbReference type="Proteomes" id="UP000319852"/>
    </source>
</evidence>
<dbReference type="OrthoDB" id="291356at2"/>
<keyword evidence="4" id="KW-1185">Reference proteome</keyword>
<dbReference type="AlphaFoldDB" id="A0A517MQ23"/>
<protein>
    <recommendedName>
        <fullName evidence="2">DUF1570 domain-containing protein</fullName>
    </recommendedName>
</protein>
<accession>A0A517MQ23</accession>
<feature type="chain" id="PRO_5021898586" description="DUF1570 domain-containing protein" evidence="1">
    <location>
        <begin position="24"/>
        <end position="362"/>
    </location>
</feature>
<evidence type="ECO:0000313" key="3">
    <source>
        <dbReference type="EMBL" id="QDS96985.1"/>
    </source>
</evidence>
<reference evidence="3 4" key="1">
    <citation type="submission" date="2019-02" db="EMBL/GenBank/DDBJ databases">
        <title>Deep-cultivation of Planctomycetes and their phenomic and genomic characterization uncovers novel biology.</title>
        <authorList>
            <person name="Wiegand S."/>
            <person name="Jogler M."/>
            <person name="Boedeker C."/>
            <person name="Pinto D."/>
            <person name="Vollmers J."/>
            <person name="Rivas-Marin E."/>
            <person name="Kohn T."/>
            <person name="Peeters S.H."/>
            <person name="Heuer A."/>
            <person name="Rast P."/>
            <person name="Oberbeckmann S."/>
            <person name="Bunk B."/>
            <person name="Jeske O."/>
            <person name="Meyerdierks A."/>
            <person name="Storesund J.E."/>
            <person name="Kallscheuer N."/>
            <person name="Luecker S."/>
            <person name="Lage O.M."/>
            <person name="Pohl T."/>
            <person name="Merkel B.J."/>
            <person name="Hornburger P."/>
            <person name="Mueller R.-W."/>
            <person name="Bruemmer F."/>
            <person name="Labrenz M."/>
            <person name="Spormann A.M."/>
            <person name="Op den Camp H."/>
            <person name="Overmann J."/>
            <person name="Amann R."/>
            <person name="Jetten M.S.M."/>
            <person name="Mascher T."/>
            <person name="Medema M.H."/>
            <person name="Devos D.P."/>
            <person name="Kaster A.-K."/>
            <person name="Ovreas L."/>
            <person name="Rohde M."/>
            <person name="Galperin M.Y."/>
            <person name="Jogler C."/>
        </authorList>
    </citation>
    <scope>NUCLEOTIDE SEQUENCE [LARGE SCALE GENOMIC DNA]</scope>
    <source>
        <strain evidence="3 4">HG15A2</strain>
    </source>
</reference>
<proteinExistence type="predicted"/>
<dbReference type="EMBL" id="CP036263">
    <property type="protein sequence ID" value="QDS96985.1"/>
    <property type="molecule type" value="Genomic_DNA"/>
</dbReference>
<feature type="domain" description="DUF1570" evidence="2">
    <location>
        <begin position="203"/>
        <end position="324"/>
    </location>
</feature>
<keyword evidence="1" id="KW-0732">Signal</keyword>
<organism evidence="3 4">
    <name type="scientific">Adhaeretor mobilis</name>
    <dbReference type="NCBI Taxonomy" id="1930276"/>
    <lineage>
        <taxon>Bacteria</taxon>
        <taxon>Pseudomonadati</taxon>
        <taxon>Planctomycetota</taxon>
        <taxon>Planctomycetia</taxon>
        <taxon>Pirellulales</taxon>
        <taxon>Lacipirellulaceae</taxon>
        <taxon>Adhaeretor</taxon>
    </lineage>
</organism>
<evidence type="ECO:0000256" key="1">
    <source>
        <dbReference type="SAM" id="SignalP"/>
    </source>
</evidence>
<evidence type="ECO:0000259" key="2">
    <source>
        <dbReference type="Pfam" id="PF07607"/>
    </source>
</evidence>
<gene>
    <name evidence="3" type="ORF">HG15A2_02440</name>
</gene>
<dbReference type="InterPro" id="IPR011464">
    <property type="entry name" value="DUF1570"/>
</dbReference>
<sequence length="362" mass="40606" precursor="true">MKPATRLPLALAILSAVATNAVANGPADFMLRATIDGQRVEGQPLAWTDSQMLLLGRDGQLHDFHPKEAKDAKKIAKGFVAYSPAQLKGRLQQEFDRSYAVTTTQHFVVVHPRGEWSAWANRLESLYRSFTHYMSVRGFPIKRPKMPLVAVVFRNQADYYRYAAADGTPLAPGTLGHYSPQSNRVFLFDISGGSGDADWLANAETIIHEATHQTAYNTGVHQRFSEQPRWLVEGLAMMFEAPGVWGASSIKGIETRLNQGRLQDFRNSIAGSTSDWIMRTVASDNEFSRSPGASYAAAWTLSFYLCETRPEEYSRYLDRVSRREQFTTYGSKQRVADFAAEFGNDFTLLDAQVQRFVSELPR</sequence>
<dbReference type="Proteomes" id="UP000319852">
    <property type="component" value="Chromosome"/>
</dbReference>
<name>A0A517MQ23_9BACT</name>
<dbReference type="KEGG" id="amob:HG15A2_02440"/>
<feature type="signal peptide" evidence="1">
    <location>
        <begin position="1"/>
        <end position="23"/>
    </location>
</feature>
<dbReference type="RefSeq" id="WP_145057009.1">
    <property type="nucleotide sequence ID" value="NZ_CP036263.1"/>
</dbReference>
<dbReference type="Pfam" id="PF07607">
    <property type="entry name" value="DUF1570"/>
    <property type="match status" value="1"/>
</dbReference>